<dbReference type="EMBL" id="GBXM01034584">
    <property type="protein sequence ID" value="JAH73993.1"/>
    <property type="molecule type" value="Transcribed_RNA"/>
</dbReference>
<sequence length="38" mass="4269">MDPTSRPGCFFKCTVNTEVRPVSAGITDKSRLWIVSRL</sequence>
<name>A0A0E9V9U1_ANGAN</name>
<reference evidence="1" key="2">
    <citation type="journal article" date="2015" name="Fish Shellfish Immunol.">
        <title>Early steps in the European eel (Anguilla anguilla)-Vibrio vulnificus interaction in the gills: Role of the RtxA13 toxin.</title>
        <authorList>
            <person name="Callol A."/>
            <person name="Pajuelo D."/>
            <person name="Ebbesson L."/>
            <person name="Teles M."/>
            <person name="MacKenzie S."/>
            <person name="Amaro C."/>
        </authorList>
    </citation>
    <scope>NUCLEOTIDE SEQUENCE</scope>
</reference>
<organism evidence="1">
    <name type="scientific">Anguilla anguilla</name>
    <name type="common">European freshwater eel</name>
    <name type="synonym">Muraena anguilla</name>
    <dbReference type="NCBI Taxonomy" id="7936"/>
    <lineage>
        <taxon>Eukaryota</taxon>
        <taxon>Metazoa</taxon>
        <taxon>Chordata</taxon>
        <taxon>Craniata</taxon>
        <taxon>Vertebrata</taxon>
        <taxon>Euteleostomi</taxon>
        <taxon>Actinopterygii</taxon>
        <taxon>Neopterygii</taxon>
        <taxon>Teleostei</taxon>
        <taxon>Anguilliformes</taxon>
        <taxon>Anguillidae</taxon>
        <taxon>Anguilla</taxon>
    </lineage>
</organism>
<dbReference type="AlphaFoldDB" id="A0A0E9V9U1"/>
<proteinExistence type="predicted"/>
<protein>
    <submittedName>
        <fullName evidence="1">Uncharacterized protein</fullName>
    </submittedName>
</protein>
<accession>A0A0E9V9U1</accession>
<reference evidence="1" key="1">
    <citation type="submission" date="2014-11" db="EMBL/GenBank/DDBJ databases">
        <authorList>
            <person name="Amaro Gonzalez C."/>
        </authorList>
    </citation>
    <scope>NUCLEOTIDE SEQUENCE</scope>
</reference>
<evidence type="ECO:0000313" key="1">
    <source>
        <dbReference type="EMBL" id="JAH73993.1"/>
    </source>
</evidence>